<proteinExistence type="predicted"/>
<evidence type="ECO:0000256" key="1">
    <source>
        <dbReference type="SAM" id="MobiDB-lite"/>
    </source>
</evidence>
<dbReference type="AlphaFoldDB" id="A0A6J1WV35"/>
<protein>
    <submittedName>
        <fullName evidence="3 4">Uncharacterized protein LOC113519095</fullName>
    </submittedName>
</protein>
<reference evidence="3 4" key="1">
    <citation type="submission" date="2025-05" db="UniProtKB">
        <authorList>
            <consortium name="RefSeq"/>
        </authorList>
    </citation>
    <scope>IDENTIFICATION</scope>
    <source>
        <tissue evidence="3 4">Whole larvae</tissue>
    </source>
</reference>
<evidence type="ECO:0000313" key="2">
    <source>
        <dbReference type="Proteomes" id="UP001652740"/>
    </source>
</evidence>
<organism evidence="2 4">
    <name type="scientific">Galleria mellonella</name>
    <name type="common">Greater wax moth</name>
    <dbReference type="NCBI Taxonomy" id="7137"/>
    <lineage>
        <taxon>Eukaryota</taxon>
        <taxon>Metazoa</taxon>
        <taxon>Ecdysozoa</taxon>
        <taxon>Arthropoda</taxon>
        <taxon>Hexapoda</taxon>
        <taxon>Insecta</taxon>
        <taxon>Pterygota</taxon>
        <taxon>Neoptera</taxon>
        <taxon>Endopterygota</taxon>
        <taxon>Lepidoptera</taxon>
        <taxon>Glossata</taxon>
        <taxon>Ditrysia</taxon>
        <taxon>Pyraloidea</taxon>
        <taxon>Pyralidae</taxon>
        <taxon>Galleriinae</taxon>
        <taxon>Galleria</taxon>
    </lineage>
</organism>
<dbReference type="KEGG" id="gmw:113519095"/>
<dbReference type="RefSeq" id="XP_026759953.2">
    <property type="nucleotide sequence ID" value="XM_026904152.3"/>
</dbReference>
<sequence>MSGEDPKISNQIVVTSVGNSWVVCRSKSYSGRTYYFNTLTGEAVWNLSDAEVEKAKKMSKNPPGIPLEGCPEPNEPPIDHSNFSSQYRISGQERFQNYEPLNSFNNQVINTKIIKSPFSLQTLQNSKFVPINRVETLGVNITAQPVFNPNIWAIPSTHQIYITPTTSTISNENHTSLVEYNNFHTSISPHQSTFPLSRHFSIINERRHRNHLYRRIHGYHRFSSKFYNNRFRESHPPRFRNKLNDLRQFISAKKSVEIETSESPEAKSDASSVDKIVPKEHSPTQIKYEEEELCASDVDDDWLKAHGSTEGEKYVLDVSALRNLIIPNTDSDRWFIVVDRGVILNHYKFLNTIVNSDETCQLMVAREIFIIIQNDARTDSNNKLKLRARRALRFLTQQFASGSAVIGEDPNKSPEDKNICLLNFCSKLVEQNNPLIYITHEDVWQQTKLATKVPVFTITEIKVILFTTAFSKENLQNRMPKPIDDRSIKITIPNNDFLDEAEREHCADDRVKEPHLTNESLNDKEEELDIPNDDLQNDNTVNKAVLTVKEIDIQTDTTSAMRRTVDAGVQTDFNVSEPEIVKTDSVGVNTFSNQILSNNSIQTTVDQSLNSNKRKIRLKRRTVNETTDSSSNKEKKQFKWHRRKRNFPISTSDNRDQNVLNNTGDGNQLDLNKSLPQHSSNESIFKDRQNAYEDSSETNSSTFLTGNRTENIIIEETSISDVISNSISNIDSESMISINIKKPNFNKMSEEGTSSVMFKITEVAMEEYLKMRCDEWISRFVQIMEEVLSQILQQDISNDLENTMPPPWTIHEATECIKKRFDDNCVIDAASKLSNILFKISDERGRINFKIKPAEFMEMYSYGVHLVNALQVVFDKSEDLQTAAGSLAKLLSDIHNYNLEGHNDSFNDNMNEPTCAVSQTTSTIGNQENDDPIVNNRETFSRTSSKHTEYADNKNSDSNNFRFKKRKLTEDDEEKRKDVKFIRTFDLKDTFLSTLHLKKNEMETLGSTKNQCQNESEPVSNLNSTGPASNVPSDLVADKEPRIVRNFTKCSDFEARLKGRLEKAPLDMDVLDYSLECNDDYNMEEDDYSEDYYCDEMDDEIDGEFDQSIETSHGVTSKSSECTREDNTFKLFISKFIKEIKEASKEVHNFCENTLHEINDVEKISTVKKIEIQEKVETVHLHIVNLRKSLNSIMERCVNYTESASKSLFQEAGVLLDSEQAVIYRDVIASCIGQADVLLETVNVIKDAIKS</sequence>
<dbReference type="InterPro" id="IPR001202">
    <property type="entry name" value="WW_dom"/>
</dbReference>
<evidence type="ECO:0000313" key="3">
    <source>
        <dbReference type="RefSeq" id="XP_026759953.2"/>
    </source>
</evidence>
<feature type="compositionally biased region" description="Polar residues" evidence="1">
    <location>
        <begin position="1006"/>
        <end position="1032"/>
    </location>
</feature>
<feature type="region of interest" description="Disordered" evidence="1">
    <location>
        <begin position="1006"/>
        <end position="1037"/>
    </location>
</feature>
<feature type="compositionally biased region" description="Basic residues" evidence="1">
    <location>
        <begin position="612"/>
        <end position="621"/>
    </location>
</feature>
<dbReference type="GeneID" id="113519095"/>
<dbReference type="Proteomes" id="UP001652740">
    <property type="component" value="Unplaced"/>
</dbReference>
<dbReference type="RefSeq" id="XP_026759955.2">
    <property type="nucleotide sequence ID" value="XM_026904154.3"/>
</dbReference>
<accession>A0A6J1WV35</accession>
<evidence type="ECO:0000313" key="4">
    <source>
        <dbReference type="RefSeq" id="XP_026759955.2"/>
    </source>
</evidence>
<name>A0A6J1WV35_GALME</name>
<dbReference type="CDD" id="cd00201">
    <property type="entry name" value="WW"/>
    <property type="match status" value="1"/>
</dbReference>
<gene>
    <name evidence="3 4" type="primary">LOC113519095</name>
</gene>
<feature type="region of interest" description="Disordered" evidence="1">
    <location>
        <begin position="606"/>
        <end position="681"/>
    </location>
</feature>
<keyword evidence="2" id="KW-1185">Reference proteome</keyword>
<feature type="compositionally biased region" description="Polar residues" evidence="1">
    <location>
        <begin position="648"/>
        <end position="681"/>
    </location>
</feature>
<dbReference type="Gene3D" id="2.20.70.10">
    <property type="match status" value="1"/>
</dbReference>